<organism evidence="1 2">
    <name type="scientific">Plectus sambesii</name>
    <dbReference type="NCBI Taxonomy" id="2011161"/>
    <lineage>
        <taxon>Eukaryota</taxon>
        <taxon>Metazoa</taxon>
        <taxon>Ecdysozoa</taxon>
        <taxon>Nematoda</taxon>
        <taxon>Chromadorea</taxon>
        <taxon>Plectida</taxon>
        <taxon>Plectina</taxon>
        <taxon>Plectoidea</taxon>
        <taxon>Plectidae</taxon>
        <taxon>Plectus</taxon>
    </lineage>
</organism>
<proteinExistence type="predicted"/>
<keyword evidence="1" id="KW-1185">Reference proteome</keyword>
<protein>
    <submittedName>
        <fullName evidence="2">Uncharacterized protein</fullName>
    </submittedName>
</protein>
<dbReference type="Gene3D" id="3.40.50.410">
    <property type="entry name" value="von Willebrand factor, type A domain"/>
    <property type="match status" value="1"/>
</dbReference>
<name>A0A914VA52_9BILA</name>
<reference evidence="2" key="1">
    <citation type="submission" date="2022-11" db="UniProtKB">
        <authorList>
            <consortium name="WormBaseParasite"/>
        </authorList>
    </citation>
    <scope>IDENTIFICATION</scope>
</reference>
<dbReference type="Proteomes" id="UP000887566">
    <property type="component" value="Unplaced"/>
</dbReference>
<accession>A0A914VA52</accession>
<dbReference type="InterPro" id="IPR036465">
    <property type="entry name" value="vWFA_dom_sf"/>
</dbReference>
<dbReference type="AlphaFoldDB" id="A0A914VA52"/>
<evidence type="ECO:0000313" key="1">
    <source>
        <dbReference type="Proteomes" id="UP000887566"/>
    </source>
</evidence>
<evidence type="ECO:0000313" key="2">
    <source>
        <dbReference type="WBParaSite" id="PSAMB.scaffold1710size32111.g14620.t1"/>
    </source>
</evidence>
<dbReference type="SUPFAM" id="SSF53300">
    <property type="entry name" value="vWA-like"/>
    <property type="match status" value="1"/>
</dbReference>
<sequence>MTAAQFRNETAFISSIFGATWTYTEADIAIAQYSDSAFVLDPFGTVTDVDSAQAAVKSADYYGDPASITAALQAASDPNIIFGGQPCVSQTTLLFASTSADADIAFAMPYANQLKAMGSLIIVAMGPNASVIKLQPLATTVLSWPDFSSVPANLNSRIISAMCPT</sequence>
<dbReference type="WBParaSite" id="PSAMB.scaffold1710size32111.g14620.t1">
    <property type="protein sequence ID" value="PSAMB.scaffold1710size32111.g14620.t1"/>
    <property type="gene ID" value="PSAMB.scaffold1710size32111.g14620"/>
</dbReference>